<evidence type="ECO:0000256" key="4">
    <source>
        <dbReference type="SAM" id="SignalP"/>
    </source>
</evidence>
<evidence type="ECO:0000313" key="7">
    <source>
        <dbReference type="Proteomes" id="UP001595765"/>
    </source>
</evidence>
<dbReference type="SUPFAM" id="SSF50939">
    <property type="entry name" value="Sialidases"/>
    <property type="match status" value="1"/>
</dbReference>
<dbReference type="EMBL" id="JBHSBB010000027">
    <property type="protein sequence ID" value="MFC4035582.1"/>
    <property type="molecule type" value="Genomic_DNA"/>
</dbReference>
<evidence type="ECO:0000256" key="1">
    <source>
        <dbReference type="ARBA" id="ARBA00000427"/>
    </source>
</evidence>
<evidence type="ECO:0000313" key="6">
    <source>
        <dbReference type="EMBL" id="MFC4035582.1"/>
    </source>
</evidence>
<keyword evidence="4" id="KW-0732">Signal</keyword>
<accession>A0ABV8HX34</accession>
<feature type="signal peptide" evidence="4">
    <location>
        <begin position="1"/>
        <end position="22"/>
    </location>
</feature>
<reference evidence="7" key="1">
    <citation type="journal article" date="2019" name="Int. J. Syst. Evol. Microbiol.">
        <title>The Global Catalogue of Microorganisms (GCM) 10K type strain sequencing project: providing services to taxonomists for standard genome sequencing and annotation.</title>
        <authorList>
            <consortium name="The Broad Institute Genomics Platform"/>
            <consortium name="The Broad Institute Genome Sequencing Center for Infectious Disease"/>
            <person name="Wu L."/>
            <person name="Ma J."/>
        </authorList>
    </citation>
    <scope>NUCLEOTIDE SEQUENCE [LARGE SCALE GENOMIC DNA]</scope>
    <source>
        <strain evidence="7">CGMCC 4.7237</strain>
    </source>
</reference>
<protein>
    <recommendedName>
        <fullName evidence="3">exo-alpha-sialidase</fullName>
        <ecNumber evidence="3">3.2.1.18</ecNumber>
    </recommendedName>
</protein>
<dbReference type="Gene3D" id="2.120.10.10">
    <property type="match status" value="1"/>
</dbReference>
<keyword evidence="7" id="KW-1185">Reference proteome</keyword>
<comment type="similarity">
    <text evidence="2">Belongs to the glycosyl hydrolase 33 family.</text>
</comment>
<dbReference type="RefSeq" id="WP_386435762.1">
    <property type="nucleotide sequence ID" value="NZ_JBHSBB010000027.1"/>
</dbReference>
<name>A0ABV8HX34_9ACTN</name>
<organism evidence="6 7">
    <name type="scientific">Streptomyces polygonati</name>
    <dbReference type="NCBI Taxonomy" id="1617087"/>
    <lineage>
        <taxon>Bacteria</taxon>
        <taxon>Bacillati</taxon>
        <taxon>Actinomycetota</taxon>
        <taxon>Actinomycetes</taxon>
        <taxon>Kitasatosporales</taxon>
        <taxon>Streptomycetaceae</taxon>
        <taxon>Streptomyces</taxon>
    </lineage>
</organism>
<feature type="chain" id="PRO_5046280266" description="exo-alpha-sialidase" evidence="4">
    <location>
        <begin position="23"/>
        <end position="389"/>
    </location>
</feature>
<dbReference type="PANTHER" id="PTHR10628:SF30">
    <property type="entry name" value="EXO-ALPHA-SIALIDASE"/>
    <property type="match status" value="1"/>
</dbReference>
<evidence type="ECO:0000259" key="5">
    <source>
        <dbReference type="Pfam" id="PF13088"/>
    </source>
</evidence>
<sequence length="389" mass="40754">MPPRIGIALLAAVCLLSTAPFAAARSAAAPAACATTLWTSGTDGFRSYRIPAVVTVRGTLVAFAEARKNGSADNGDISVVERRSTDGGCTWTPQRVVAADGQETVGNPTPVVAADGTLVLLTNRQAGRFDLGQIEDGEVSAADGRRAFVQISADAGATWSARREITASVKRPGWLWFATGPGHGLTLTRGRAAGRLVVAANHSEPGRRSGVDLLLSDDDGRSWRIGASEDYNDDLVKPSEASAAQLPDGRIFLSARNNGGSTGLNRVYAYSSTDGRGYDGLPRPLADLTGPSVEGSVLQDPGIPAGVSCAPLLYTGPQDPTARRHLALRRSDDGGLSWHPVTDLTSPTAPAAYSDLTKITRTSLGVAYETGTSSPYERIDWRTVPLTCP</sequence>
<dbReference type="Pfam" id="PF13088">
    <property type="entry name" value="BNR_2"/>
    <property type="match status" value="1"/>
</dbReference>
<dbReference type="PANTHER" id="PTHR10628">
    <property type="entry name" value="SIALIDASE"/>
    <property type="match status" value="1"/>
</dbReference>
<dbReference type="InterPro" id="IPR036278">
    <property type="entry name" value="Sialidase_sf"/>
</dbReference>
<dbReference type="InterPro" id="IPR011040">
    <property type="entry name" value="Sialidase"/>
</dbReference>
<gene>
    <name evidence="6" type="ORF">ACFO3J_29555</name>
</gene>
<evidence type="ECO:0000256" key="3">
    <source>
        <dbReference type="ARBA" id="ARBA00012733"/>
    </source>
</evidence>
<comment type="catalytic activity">
    <reaction evidence="1">
        <text>Hydrolysis of alpha-(2-&gt;3)-, alpha-(2-&gt;6)-, alpha-(2-&gt;8)- glycosidic linkages of terminal sialic acid residues in oligosaccharides, glycoproteins, glycolipids, colominic acid and synthetic substrates.</text>
        <dbReference type="EC" id="3.2.1.18"/>
    </reaction>
</comment>
<dbReference type="Proteomes" id="UP001595765">
    <property type="component" value="Unassembled WGS sequence"/>
</dbReference>
<evidence type="ECO:0000256" key="2">
    <source>
        <dbReference type="ARBA" id="ARBA00009348"/>
    </source>
</evidence>
<dbReference type="EC" id="3.2.1.18" evidence="3"/>
<comment type="caution">
    <text evidence="6">The sequence shown here is derived from an EMBL/GenBank/DDBJ whole genome shotgun (WGS) entry which is preliminary data.</text>
</comment>
<dbReference type="InterPro" id="IPR026856">
    <property type="entry name" value="Sialidase_fam"/>
</dbReference>
<dbReference type="CDD" id="cd15482">
    <property type="entry name" value="Sialidase_non-viral"/>
    <property type="match status" value="1"/>
</dbReference>
<proteinExistence type="inferred from homology"/>
<feature type="domain" description="Sialidase" evidence="5">
    <location>
        <begin position="58"/>
        <end position="359"/>
    </location>
</feature>